<keyword evidence="1" id="KW-1133">Transmembrane helix</keyword>
<name>A0A832Z8Y6_9EURY</name>
<evidence type="ECO:0000313" key="2">
    <source>
        <dbReference type="EMBL" id="HIP74917.1"/>
    </source>
</evidence>
<evidence type="ECO:0000256" key="1">
    <source>
        <dbReference type="SAM" id="Phobius"/>
    </source>
</evidence>
<sequence>WILLGLYNLIFVLPLLVILFTVGSITESKSLSQKIVQRSKELSILAGSALIILGIYILLIY</sequence>
<proteinExistence type="predicted"/>
<protein>
    <submittedName>
        <fullName evidence="2">Cytochrome c biogenesis protein CcdA</fullName>
    </submittedName>
</protein>
<feature type="transmembrane region" description="Helical" evidence="1">
    <location>
        <begin position="42"/>
        <end position="60"/>
    </location>
</feature>
<dbReference type="EMBL" id="DQUG01000077">
    <property type="protein sequence ID" value="HIP74917.1"/>
    <property type="molecule type" value="Genomic_DNA"/>
</dbReference>
<gene>
    <name evidence="2" type="ORF">EYH13_01950</name>
</gene>
<keyword evidence="1" id="KW-0472">Membrane</keyword>
<feature type="non-terminal residue" evidence="2">
    <location>
        <position position="1"/>
    </location>
</feature>
<feature type="transmembrane region" description="Helical" evidence="1">
    <location>
        <begin position="6"/>
        <end position="22"/>
    </location>
</feature>
<keyword evidence="1" id="KW-0812">Transmembrane</keyword>
<dbReference type="AlphaFoldDB" id="A0A832Z8Y6"/>
<evidence type="ECO:0000313" key="3">
    <source>
        <dbReference type="Proteomes" id="UP000649326"/>
    </source>
</evidence>
<reference evidence="2" key="1">
    <citation type="journal article" date="2020" name="ISME J.">
        <title>Gammaproteobacteria mediating utilization of methyl-, sulfur- and petroleum organic compounds in deep ocean hydrothermal plumes.</title>
        <authorList>
            <person name="Zhou Z."/>
            <person name="Liu Y."/>
            <person name="Pan J."/>
            <person name="Cron B.R."/>
            <person name="Toner B.M."/>
            <person name="Anantharaman K."/>
            <person name="Breier J.A."/>
            <person name="Dick G.J."/>
            <person name="Li M."/>
        </authorList>
    </citation>
    <scope>NUCLEOTIDE SEQUENCE</scope>
    <source>
        <strain evidence="2">SZUA-1451</strain>
    </source>
</reference>
<organism evidence="2 3">
    <name type="scientific">Thermococcus paralvinellae</name>
    <dbReference type="NCBI Taxonomy" id="582419"/>
    <lineage>
        <taxon>Archaea</taxon>
        <taxon>Methanobacteriati</taxon>
        <taxon>Methanobacteriota</taxon>
        <taxon>Thermococci</taxon>
        <taxon>Thermococcales</taxon>
        <taxon>Thermococcaceae</taxon>
        <taxon>Thermococcus</taxon>
    </lineage>
</organism>
<comment type="caution">
    <text evidence="2">The sequence shown here is derived from an EMBL/GenBank/DDBJ whole genome shotgun (WGS) entry which is preliminary data.</text>
</comment>
<accession>A0A832Z8Y6</accession>
<dbReference type="Proteomes" id="UP000649326">
    <property type="component" value="Unassembled WGS sequence"/>
</dbReference>